<evidence type="ECO:0008006" key="3">
    <source>
        <dbReference type="Google" id="ProtNLM"/>
    </source>
</evidence>
<dbReference type="KEGG" id="dku:Desku_0720"/>
<gene>
    <name evidence="1" type="ordered locus">Desku_0720</name>
</gene>
<proteinExistence type="predicted"/>
<protein>
    <recommendedName>
        <fullName evidence="3">YkgJ family cysteine cluster protein</fullName>
    </recommendedName>
</protein>
<sequence length="232" mass="26583">MFSWVNTWRKTTSCASTRKKVQNINRDGCIRCGTCCLKGGPVLHHEDKGILLAGHVGYQHLVTIRKGEPAYDPVLDTVRPVERELVKMRGKEKEWSCCFFDEKSSSCTIYEHRPLECRLLKCWDTSALEGLVGKNTIVRADIINARDPITKVIEMHEQECPYREVEELLSSLSRGTDKSKTLARLNELVRKDLAIRFFAIKELGLREEFELFIFGRPLFKVLSSRGIPVRLA</sequence>
<evidence type="ECO:0000313" key="1">
    <source>
        <dbReference type="EMBL" id="AEG14328.1"/>
    </source>
</evidence>
<evidence type="ECO:0000313" key="2">
    <source>
        <dbReference type="Proteomes" id="UP000009229"/>
    </source>
</evidence>
<dbReference type="InterPro" id="IPR005358">
    <property type="entry name" value="Puta_zinc/iron-chelating_dom"/>
</dbReference>
<dbReference type="EMBL" id="CP002770">
    <property type="protein sequence ID" value="AEG14328.1"/>
    <property type="molecule type" value="Genomic_DNA"/>
</dbReference>
<accession>A0AAU8P8W4</accession>
<dbReference type="Pfam" id="PF03692">
    <property type="entry name" value="CxxCxxCC"/>
    <property type="match status" value="1"/>
</dbReference>
<reference evidence="2" key="1">
    <citation type="submission" date="2011-05" db="EMBL/GenBank/DDBJ databases">
        <title>Complete sequence of Desulfotomaculum kuznetsovii DSM 6115.</title>
        <authorList>
            <person name="Lucas S."/>
            <person name="Han J."/>
            <person name="Lapidus A."/>
            <person name="Cheng J.-F."/>
            <person name="Goodwin L."/>
            <person name="Pitluck S."/>
            <person name="Peters L."/>
            <person name="Mikhailova N."/>
            <person name="Lu M."/>
            <person name="Saunders E."/>
            <person name="Han C."/>
            <person name="Tapia R."/>
            <person name="Land M."/>
            <person name="Hauser L."/>
            <person name="Kyrpides N."/>
            <person name="Ivanova N."/>
            <person name="Pagani I."/>
            <person name="Nazina T."/>
            <person name="Ivanova A."/>
            <person name="Parshina S."/>
            <person name="Kuever J."/>
            <person name="Muyzer G."/>
            <person name="Plugge C."/>
            <person name="Stams A."/>
            <person name="Woyke T."/>
        </authorList>
    </citation>
    <scope>NUCLEOTIDE SEQUENCE [LARGE SCALE GENOMIC DNA]</scope>
    <source>
        <strain evidence="2">DSM 6115 / VKM B-1805 / 17</strain>
    </source>
</reference>
<name>A0AAU8P8W4_DESK7</name>
<dbReference type="PANTHER" id="PTHR35866">
    <property type="entry name" value="PUTATIVE-RELATED"/>
    <property type="match status" value="1"/>
</dbReference>
<dbReference type="AlphaFoldDB" id="A0AAU8P8W4"/>
<organism evidence="1 2">
    <name type="scientific">Desulfofundulus kuznetsovii (strain DSM 6115 / VKM B-1805 / 17)</name>
    <name type="common">Desulfotomaculum kuznetsovii</name>
    <dbReference type="NCBI Taxonomy" id="760568"/>
    <lineage>
        <taxon>Bacteria</taxon>
        <taxon>Bacillati</taxon>
        <taxon>Bacillota</taxon>
        <taxon>Clostridia</taxon>
        <taxon>Eubacteriales</taxon>
        <taxon>Peptococcaceae</taxon>
        <taxon>Desulfofundulus</taxon>
    </lineage>
</organism>
<dbReference type="Proteomes" id="UP000009229">
    <property type="component" value="Chromosome"/>
</dbReference>
<keyword evidence="2" id="KW-1185">Reference proteome</keyword>
<dbReference type="PANTHER" id="PTHR35866:SF1">
    <property type="entry name" value="YKGJ FAMILY CYSTEINE CLUSTER PROTEIN"/>
    <property type="match status" value="1"/>
</dbReference>